<organism evidence="3 4">
    <name type="scientific">Arachidicoccus soli</name>
    <dbReference type="NCBI Taxonomy" id="2341117"/>
    <lineage>
        <taxon>Bacteria</taxon>
        <taxon>Pseudomonadati</taxon>
        <taxon>Bacteroidota</taxon>
        <taxon>Chitinophagia</taxon>
        <taxon>Chitinophagales</taxon>
        <taxon>Chitinophagaceae</taxon>
        <taxon>Arachidicoccus</taxon>
    </lineage>
</organism>
<keyword evidence="1" id="KW-0175">Coiled coil</keyword>
<dbReference type="Gene3D" id="1.25.40.10">
    <property type="entry name" value="Tetratricopeptide repeat domain"/>
    <property type="match status" value="2"/>
</dbReference>
<evidence type="ECO:0000313" key="4">
    <source>
        <dbReference type="Proteomes" id="UP000266118"/>
    </source>
</evidence>
<evidence type="ECO:0000313" key="3">
    <source>
        <dbReference type="EMBL" id="AYD47780.1"/>
    </source>
</evidence>
<evidence type="ECO:0000256" key="2">
    <source>
        <dbReference type="SAM" id="Phobius"/>
    </source>
</evidence>
<dbReference type="EMBL" id="CP032489">
    <property type="protein sequence ID" value="AYD47780.1"/>
    <property type="molecule type" value="Genomic_DNA"/>
</dbReference>
<dbReference type="SUPFAM" id="SSF48452">
    <property type="entry name" value="TPR-like"/>
    <property type="match status" value="2"/>
</dbReference>
<dbReference type="GO" id="GO:0003677">
    <property type="term" value="F:DNA binding"/>
    <property type="evidence" value="ECO:0007669"/>
    <property type="project" value="InterPro"/>
</dbReference>
<dbReference type="OrthoDB" id="1090267at2"/>
<evidence type="ECO:0008006" key="5">
    <source>
        <dbReference type="Google" id="ProtNLM"/>
    </source>
</evidence>
<gene>
    <name evidence="3" type="ORF">D6B99_09360</name>
</gene>
<sequence>MKNRFVLLLTSWILLCFTINVKAQKRVADSLMQVLQNNQISTHQRAMTMARLSDALSFDNLPKSFTINHQAIIYALQHKDNAAASYSYGYRATLYLAAQKTDSAKLAVDSALFLAKNVTPFFKGIAWYRRGVEQNIDNHPEEALNSWQKALSYLDDVNGGLYKSSIYYLLYGIYAEREDTDKATNYAKLSLSQAEKSNDPGMLTAAWQINGSNFLQRFEVKKDTLLLDSAVHCFQQSVQVFKARKDWIKNQSIVTLSALNLADIYMDYFPPWYKDSILNNVNLALNISTTYNNKTMQANCYDIISKLSKRGGNMDAAANALLKEKNIVDAINPTNYYLSMNLYQSLAKLEEQKGDDKKALSYYKQYLNFYHKEFDEQQYQTIQRLEAKYQNEKKDKALKLLEQRNQFQKKQTYLYIGIAIVAVLGLLFLFLAYHFRLRYSLQREKLKDEEAARLIAEQKLMQSQKEQLQKELLAGALQVEHKNEILLNLKDKLLKEGGLQSSKQLEKIINEEIRVDEDFENITEFENIHPDFFIRLQKKAEQKLTSLDLKYCAYLYMKLSPKQIAALLHVESKSVRMTKYRLKQKLGLGKEDDLDAFITSVN</sequence>
<evidence type="ECO:0000256" key="1">
    <source>
        <dbReference type="SAM" id="Coils"/>
    </source>
</evidence>
<feature type="coiled-coil region" evidence="1">
    <location>
        <begin position="382"/>
        <end position="411"/>
    </location>
</feature>
<dbReference type="SUPFAM" id="SSF46894">
    <property type="entry name" value="C-terminal effector domain of the bipartite response regulators"/>
    <property type="match status" value="1"/>
</dbReference>
<dbReference type="InterPro" id="IPR016032">
    <property type="entry name" value="Sig_transdc_resp-reg_C-effctor"/>
</dbReference>
<keyword evidence="2" id="KW-1133">Transmembrane helix</keyword>
<dbReference type="AlphaFoldDB" id="A0A386HQL0"/>
<name>A0A386HQL0_9BACT</name>
<dbReference type="SMART" id="SM00028">
    <property type="entry name" value="TPR"/>
    <property type="match status" value="4"/>
</dbReference>
<dbReference type="RefSeq" id="WP_119987398.1">
    <property type="nucleotide sequence ID" value="NZ_CP032489.1"/>
</dbReference>
<keyword evidence="2" id="KW-0812">Transmembrane</keyword>
<dbReference type="KEGG" id="ark:D6B99_09360"/>
<keyword evidence="4" id="KW-1185">Reference proteome</keyword>
<dbReference type="Proteomes" id="UP000266118">
    <property type="component" value="Chromosome"/>
</dbReference>
<protein>
    <recommendedName>
        <fullName evidence="5">HTH luxR-type domain-containing protein</fullName>
    </recommendedName>
</protein>
<dbReference type="InterPro" id="IPR019734">
    <property type="entry name" value="TPR_rpt"/>
</dbReference>
<dbReference type="InterPro" id="IPR011990">
    <property type="entry name" value="TPR-like_helical_dom_sf"/>
</dbReference>
<feature type="transmembrane region" description="Helical" evidence="2">
    <location>
        <begin position="413"/>
        <end position="435"/>
    </location>
</feature>
<keyword evidence="2" id="KW-0472">Membrane</keyword>
<reference evidence="3 4" key="1">
    <citation type="submission" date="2018-09" db="EMBL/GenBank/DDBJ databases">
        <title>Arachidicoccus sp. nov., a bacterium isolated from soil.</title>
        <authorList>
            <person name="Weon H.-Y."/>
            <person name="Kwon S.-W."/>
            <person name="Lee S.A."/>
        </authorList>
    </citation>
    <scope>NUCLEOTIDE SEQUENCE [LARGE SCALE GENOMIC DNA]</scope>
    <source>
        <strain evidence="3 4">KIS59-12</strain>
    </source>
</reference>
<accession>A0A386HQL0</accession>
<dbReference type="GO" id="GO:0006355">
    <property type="term" value="P:regulation of DNA-templated transcription"/>
    <property type="evidence" value="ECO:0007669"/>
    <property type="project" value="InterPro"/>
</dbReference>
<proteinExistence type="predicted"/>